<dbReference type="EMBL" id="JABEZW010000008">
    <property type="protein sequence ID" value="MBA0772115.1"/>
    <property type="molecule type" value="Genomic_DNA"/>
</dbReference>
<feature type="non-terminal residue" evidence="1">
    <location>
        <position position="83"/>
    </location>
</feature>
<protein>
    <submittedName>
        <fullName evidence="1">Uncharacterized protein</fullName>
    </submittedName>
</protein>
<comment type="caution">
    <text evidence="1">The sequence shown here is derived from an EMBL/GenBank/DDBJ whole genome shotgun (WGS) entry which is preliminary data.</text>
</comment>
<name>A0A7J9EI01_9ROSI</name>
<reference evidence="1 2" key="1">
    <citation type="journal article" date="2019" name="Genome Biol. Evol.">
        <title>Insights into the evolution of the New World diploid cottons (Gossypium, subgenus Houzingenia) based on genome sequencing.</title>
        <authorList>
            <person name="Grover C.E."/>
            <person name="Arick M.A. 2nd"/>
            <person name="Thrash A."/>
            <person name="Conover J.L."/>
            <person name="Sanders W.S."/>
            <person name="Peterson D.G."/>
            <person name="Frelichowski J.E."/>
            <person name="Scheffler J.A."/>
            <person name="Scheffler B.E."/>
            <person name="Wendel J.F."/>
        </authorList>
    </citation>
    <scope>NUCLEOTIDE SEQUENCE [LARGE SCALE GENOMIC DNA]</scope>
    <source>
        <strain evidence="1">8</strain>
        <tissue evidence="1">Leaf</tissue>
    </source>
</reference>
<accession>A0A7J9EI01</accession>
<evidence type="ECO:0000313" key="1">
    <source>
        <dbReference type="EMBL" id="MBA0772115.1"/>
    </source>
</evidence>
<organism evidence="1 2">
    <name type="scientific">Gossypium trilobum</name>
    <dbReference type="NCBI Taxonomy" id="34281"/>
    <lineage>
        <taxon>Eukaryota</taxon>
        <taxon>Viridiplantae</taxon>
        <taxon>Streptophyta</taxon>
        <taxon>Embryophyta</taxon>
        <taxon>Tracheophyta</taxon>
        <taxon>Spermatophyta</taxon>
        <taxon>Magnoliopsida</taxon>
        <taxon>eudicotyledons</taxon>
        <taxon>Gunneridae</taxon>
        <taxon>Pentapetalae</taxon>
        <taxon>rosids</taxon>
        <taxon>malvids</taxon>
        <taxon>Malvales</taxon>
        <taxon>Malvaceae</taxon>
        <taxon>Malvoideae</taxon>
        <taxon>Gossypium</taxon>
    </lineage>
</organism>
<proteinExistence type="predicted"/>
<keyword evidence="2" id="KW-1185">Reference proteome</keyword>
<evidence type="ECO:0000313" key="2">
    <source>
        <dbReference type="Proteomes" id="UP000593568"/>
    </source>
</evidence>
<sequence>MAEDINVLLERQKFSKEEYIRVISTNKNEANTQGYEAWDVGKIMAKEKINKEAMYRVPKSLWFINEEVSFVALNEEVILVKFG</sequence>
<gene>
    <name evidence="1" type="ORF">Gotri_007551</name>
</gene>
<dbReference type="Proteomes" id="UP000593568">
    <property type="component" value="Unassembled WGS sequence"/>
</dbReference>
<dbReference type="AlphaFoldDB" id="A0A7J9EI01"/>